<proteinExistence type="predicted"/>
<gene>
    <name evidence="1" type="ORF">ABNX05_16875</name>
</gene>
<comment type="caution">
    <text evidence="1">The sequence shown here is derived from an EMBL/GenBank/DDBJ whole genome shotgun (WGS) entry which is preliminary data.</text>
</comment>
<dbReference type="EMBL" id="JBEGDG010000013">
    <property type="protein sequence ID" value="MEQ6356304.1"/>
    <property type="molecule type" value="Genomic_DNA"/>
</dbReference>
<name>A0ABV1MWN9_9BACI</name>
<sequence>MMQQYNVGDIVYIFYRHPYFQEVANIQEAAVVNNPNHPNELALFLFETYYPLTNDILIFTSEMAAEQAYHQYFH</sequence>
<organism evidence="1 2">
    <name type="scientific">Lysinibacillus zambalensis</name>
    <dbReference type="NCBI Taxonomy" id="3160866"/>
    <lineage>
        <taxon>Bacteria</taxon>
        <taxon>Bacillati</taxon>
        <taxon>Bacillota</taxon>
        <taxon>Bacilli</taxon>
        <taxon>Bacillales</taxon>
        <taxon>Bacillaceae</taxon>
        <taxon>Lysinibacillus</taxon>
    </lineage>
</organism>
<dbReference type="Proteomes" id="UP001478862">
    <property type="component" value="Unassembled WGS sequence"/>
</dbReference>
<dbReference type="Pfam" id="PF11132">
    <property type="entry name" value="SplA"/>
    <property type="match status" value="1"/>
</dbReference>
<reference evidence="1 2" key="1">
    <citation type="submission" date="2024-06" db="EMBL/GenBank/DDBJ databases">
        <title>Lysinibacillus zambalefons sp. nov., a Novel Firmicute Isolated from the Poon Bato Zambales Hyperalkaline Spring.</title>
        <authorList>
            <person name="Aja J.A."/>
            <person name="Lazaro J.E.H."/>
            <person name="Llorin L.D."/>
            <person name="Lim K.R."/>
            <person name="Teodosio J."/>
            <person name="Dalisay D.S."/>
        </authorList>
    </citation>
    <scope>NUCLEOTIDE SEQUENCE [LARGE SCALE GENOMIC DNA]</scope>
    <source>
        <strain evidence="1 2">M3</strain>
    </source>
</reference>
<evidence type="ECO:0000313" key="2">
    <source>
        <dbReference type="Proteomes" id="UP001478862"/>
    </source>
</evidence>
<dbReference type="InterPro" id="IPR022608">
    <property type="entry name" value="Tscrpt_reg_SplA"/>
</dbReference>
<keyword evidence="2" id="KW-1185">Reference proteome</keyword>
<evidence type="ECO:0000313" key="1">
    <source>
        <dbReference type="EMBL" id="MEQ6356304.1"/>
    </source>
</evidence>
<dbReference type="RefSeq" id="WP_349660779.1">
    <property type="nucleotide sequence ID" value="NZ_JBEGDG010000013.1"/>
</dbReference>
<accession>A0ABV1MWN9</accession>
<protein>
    <submittedName>
        <fullName evidence="1">Transcriptional regulator SplA domain-containing protein</fullName>
    </submittedName>
</protein>